<keyword evidence="4 7" id="KW-0812">Transmembrane</keyword>
<keyword evidence="6 7" id="KW-0472">Membrane</keyword>
<keyword evidence="9" id="KW-0808">Transferase</keyword>
<sequence>MRELQYDAVKGGAILLVVFGHVWLGLADAGLIGSARLAQTVEHAIYLFHMPVFFFVSGLFFAPKQGPLAFLRGKALTLLWPLLLWSWVEGALLAVSGQGADRGIVGLMDVLSYPVPVKSVFWFLWVLFVLQVASYAVMRLAGRWHPAVLLVAGLAAIAVFVLGVDAGAAVIIVENAPYFLAGVLLALLRNELVRPDPLPFVVGLAIFLLAEVVHLRDGAGAGWFQLSALLATLGFVSTMGRTANTVVGRALAWLGKRTMAIYLMHIILTAGTRVMLLKLGYTGLGLHAVAGTIMGVAVPLAVDAVVQRLRLGRLAGFGQRA</sequence>
<feature type="transmembrane region" description="Helical" evidence="7">
    <location>
        <begin position="221"/>
        <end position="239"/>
    </location>
</feature>
<feature type="transmembrane region" description="Helical" evidence="7">
    <location>
        <begin position="44"/>
        <end position="63"/>
    </location>
</feature>
<name>A0A4S3M5Y2_9RHOB</name>
<reference evidence="9 10" key="1">
    <citation type="submission" date="2019-04" db="EMBL/GenBank/DDBJ databases">
        <title>Draft genome sequence of Youngimonas vesicularis.</title>
        <authorList>
            <person name="Hameed A."/>
        </authorList>
    </citation>
    <scope>NUCLEOTIDE SEQUENCE [LARGE SCALE GENOMIC DNA]</scope>
    <source>
        <strain evidence="9 10">CC-AMW-E</strain>
    </source>
</reference>
<feature type="transmembrane region" description="Helical" evidence="7">
    <location>
        <begin position="197"/>
        <end position="215"/>
    </location>
</feature>
<feature type="transmembrane region" description="Helical" evidence="7">
    <location>
        <begin position="260"/>
        <end position="279"/>
    </location>
</feature>
<keyword evidence="10" id="KW-1185">Reference proteome</keyword>
<dbReference type="Pfam" id="PF01757">
    <property type="entry name" value="Acyl_transf_3"/>
    <property type="match status" value="1"/>
</dbReference>
<dbReference type="PANTHER" id="PTHR40074">
    <property type="entry name" value="O-ACETYLTRANSFERASE WECH"/>
    <property type="match status" value="1"/>
</dbReference>
<evidence type="ECO:0000256" key="7">
    <source>
        <dbReference type="SAM" id="Phobius"/>
    </source>
</evidence>
<dbReference type="PANTHER" id="PTHR40074:SF2">
    <property type="entry name" value="O-ACETYLTRANSFERASE WECH"/>
    <property type="match status" value="1"/>
</dbReference>
<feature type="transmembrane region" description="Helical" evidence="7">
    <location>
        <begin position="144"/>
        <end position="162"/>
    </location>
</feature>
<evidence type="ECO:0000256" key="3">
    <source>
        <dbReference type="ARBA" id="ARBA00022475"/>
    </source>
</evidence>
<organism evidence="9 10">
    <name type="scientific">Thalassobius vesicularis</name>
    <dbReference type="NCBI Taxonomy" id="1294297"/>
    <lineage>
        <taxon>Bacteria</taxon>
        <taxon>Pseudomonadati</taxon>
        <taxon>Pseudomonadota</taxon>
        <taxon>Alphaproteobacteria</taxon>
        <taxon>Rhodobacterales</taxon>
        <taxon>Roseobacteraceae</taxon>
        <taxon>Thalassovita</taxon>
    </lineage>
</organism>
<evidence type="ECO:0000259" key="8">
    <source>
        <dbReference type="Pfam" id="PF01757"/>
    </source>
</evidence>
<keyword evidence="5 7" id="KW-1133">Transmembrane helix</keyword>
<dbReference type="Proteomes" id="UP000306113">
    <property type="component" value="Unassembled WGS sequence"/>
</dbReference>
<dbReference type="EMBL" id="SSMD01000009">
    <property type="protein sequence ID" value="THD72074.1"/>
    <property type="molecule type" value="Genomic_DNA"/>
</dbReference>
<dbReference type="GO" id="GO:0005886">
    <property type="term" value="C:plasma membrane"/>
    <property type="evidence" value="ECO:0007669"/>
    <property type="project" value="UniProtKB-SubCell"/>
</dbReference>
<keyword evidence="9" id="KW-0012">Acyltransferase</keyword>
<feature type="transmembrane region" description="Helical" evidence="7">
    <location>
        <begin position="75"/>
        <end position="100"/>
    </location>
</feature>
<evidence type="ECO:0000256" key="2">
    <source>
        <dbReference type="ARBA" id="ARBA00007400"/>
    </source>
</evidence>
<evidence type="ECO:0000313" key="9">
    <source>
        <dbReference type="EMBL" id="THD72074.1"/>
    </source>
</evidence>
<feature type="transmembrane region" description="Helical" evidence="7">
    <location>
        <begin position="285"/>
        <end position="306"/>
    </location>
</feature>
<feature type="domain" description="Acyltransferase 3" evidence="8">
    <location>
        <begin position="6"/>
        <end position="301"/>
    </location>
</feature>
<dbReference type="GO" id="GO:0016413">
    <property type="term" value="F:O-acetyltransferase activity"/>
    <property type="evidence" value="ECO:0007669"/>
    <property type="project" value="TreeGrafter"/>
</dbReference>
<comment type="similarity">
    <text evidence="2">Belongs to the acyltransferase 3 family.</text>
</comment>
<evidence type="ECO:0000313" key="10">
    <source>
        <dbReference type="Proteomes" id="UP000306113"/>
    </source>
</evidence>
<dbReference type="GO" id="GO:0009246">
    <property type="term" value="P:enterobacterial common antigen biosynthetic process"/>
    <property type="evidence" value="ECO:0007669"/>
    <property type="project" value="TreeGrafter"/>
</dbReference>
<dbReference type="RefSeq" id="WP_136340320.1">
    <property type="nucleotide sequence ID" value="NZ_SSMD01000009.1"/>
</dbReference>
<dbReference type="AlphaFoldDB" id="A0A4S3M5Y2"/>
<protein>
    <submittedName>
        <fullName evidence="9">Acyltransferase</fullName>
    </submittedName>
</protein>
<evidence type="ECO:0000256" key="5">
    <source>
        <dbReference type="ARBA" id="ARBA00022989"/>
    </source>
</evidence>
<evidence type="ECO:0000256" key="1">
    <source>
        <dbReference type="ARBA" id="ARBA00004651"/>
    </source>
</evidence>
<comment type="caution">
    <text evidence="9">The sequence shown here is derived from an EMBL/GenBank/DDBJ whole genome shotgun (WGS) entry which is preliminary data.</text>
</comment>
<accession>A0A4S3M5Y2</accession>
<evidence type="ECO:0000256" key="4">
    <source>
        <dbReference type="ARBA" id="ARBA00022692"/>
    </source>
</evidence>
<comment type="subcellular location">
    <subcellularLocation>
        <location evidence="1">Cell membrane</location>
        <topology evidence="1">Multi-pass membrane protein</topology>
    </subcellularLocation>
</comment>
<proteinExistence type="inferred from homology"/>
<feature type="transmembrane region" description="Helical" evidence="7">
    <location>
        <begin position="12"/>
        <end position="32"/>
    </location>
</feature>
<gene>
    <name evidence="9" type="ORF">E7681_16275</name>
</gene>
<dbReference type="InterPro" id="IPR002656">
    <property type="entry name" value="Acyl_transf_3_dom"/>
</dbReference>
<evidence type="ECO:0000256" key="6">
    <source>
        <dbReference type="ARBA" id="ARBA00023136"/>
    </source>
</evidence>
<dbReference type="OrthoDB" id="9814956at2"/>
<keyword evidence="3" id="KW-1003">Cell membrane</keyword>
<feature type="transmembrane region" description="Helical" evidence="7">
    <location>
        <begin position="120"/>
        <end position="137"/>
    </location>
</feature>